<keyword evidence="12" id="KW-1185">Reference proteome</keyword>
<keyword evidence="5" id="KW-0479">Metal-binding</keyword>
<evidence type="ECO:0000256" key="3">
    <source>
        <dbReference type="ARBA" id="ARBA00007357"/>
    </source>
</evidence>
<comment type="subcellular location">
    <subcellularLocation>
        <location evidence="2">Cell membrane</location>
        <topology evidence="2">Single-pass type II membrane protein</topology>
    </subcellularLocation>
</comment>
<dbReference type="AlphaFoldDB" id="B4NFE4"/>
<evidence type="ECO:0000259" key="9">
    <source>
        <dbReference type="Pfam" id="PF01431"/>
    </source>
</evidence>
<keyword evidence="8" id="KW-0482">Metalloprotease</keyword>
<dbReference type="PANTHER" id="PTHR11733:SF238">
    <property type="entry name" value="FI07649P-RELATED"/>
    <property type="match status" value="1"/>
</dbReference>
<evidence type="ECO:0000259" key="10">
    <source>
        <dbReference type="Pfam" id="PF05649"/>
    </source>
</evidence>
<protein>
    <submittedName>
        <fullName evidence="11">Uncharacterized protein</fullName>
        <ecNumber evidence="11">3.4.24.-</ecNumber>
    </submittedName>
</protein>
<comment type="cofactor">
    <cofactor evidence="1">
        <name>Zn(2+)</name>
        <dbReference type="ChEBI" id="CHEBI:29105"/>
    </cofactor>
</comment>
<dbReference type="Proteomes" id="UP000007798">
    <property type="component" value="Unassembled WGS sequence"/>
</dbReference>
<dbReference type="SMR" id="B4NFE4"/>
<evidence type="ECO:0000256" key="6">
    <source>
        <dbReference type="ARBA" id="ARBA00022801"/>
    </source>
</evidence>
<evidence type="ECO:0000256" key="7">
    <source>
        <dbReference type="ARBA" id="ARBA00022833"/>
    </source>
</evidence>
<dbReference type="PRINTS" id="PR00786">
    <property type="entry name" value="NEPRILYSIN"/>
</dbReference>
<dbReference type="InterPro" id="IPR008753">
    <property type="entry name" value="Peptidase_M13_N"/>
</dbReference>
<dbReference type="CDD" id="cd08662">
    <property type="entry name" value="M13"/>
    <property type="match status" value="1"/>
</dbReference>
<dbReference type="OrthoDB" id="6475849at2759"/>
<feature type="domain" description="Peptidase M13 N-terminal" evidence="10">
    <location>
        <begin position="19"/>
        <end position="376"/>
    </location>
</feature>
<evidence type="ECO:0000313" key="12">
    <source>
        <dbReference type="Proteomes" id="UP000007798"/>
    </source>
</evidence>
<dbReference type="GO" id="GO:0046872">
    <property type="term" value="F:metal ion binding"/>
    <property type="evidence" value="ECO:0007669"/>
    <property type="project" value="UniProtKB-KW"/>
</dbReference>
<dbReference type="PROSITE" id="PS51885">
    <property type="entry name" value="NEPRILYSIN"/>
    <property type="match status" value="1"/>
</dbReference>
<name>B4NFE4_DROWI</name>
<dbReference type="InterPro" id="IPR042089">
    <property type="entry name" value="Peptidase_M13_dom_2"/>
</dbReference>
<dbReference type="Pfam" id="PF01431">
    <property type="entry name" value="Peptidase_M13"/>
    <property type="match status" value="1"/>
</dbReference>
<dbReference type="InterPro" id="IPR024079">
    <property type="entry name" value="MetalloPept_cat_dom_sf"/>
</dbReference>
<keyword evidence="7" id="KW-0862">Zinc</keyword>
<dbReference type="Pfam" id="PF05649">
    <property type="entry name" value="Peptidase_M13_N"/>
    <property type="match status" value="1"/>
</dbReference>
<dbReference type="Gene3D" id="3.40.390.10">
    <property type="entry name" value="Collagenase (Catalytic Domain)"/>
    <property type="match status" value="1"/>
</dbReference>
<dbReference type="EC" id="3.4.24.-" evidence="11"/>
<dbReference type="MEROPS" id="M13.A07"/>
<evidence type="ECO:0000256" key="4">
    <source>
        <dbReference type="ARBA" id="ARBA00022670"/>
    </source>
</evidence>
<dbReference type="SUPFAM" id="SSF55486">
    <property type="entry name" value="Metalloproteases ('zincins'), catalytic domain"/>
    <property type="match status" value="1"/>
</dbReference>
<dbReference type="GO" id="GO:0004222">
    <property type="term" value="F:metalloendopeptidase activity"/>
    <property type="evidence" value="ECO:0007669"/>
    <property type="project" value="InterPro"/>
</dbReference>
<evidence type="ECO:0000256" key="8">
    <source>
        <dbReference type="ARBA" id="ARBA00023049"/>
    </source>
</evidence>
<dbReference type="EMBL" id="CH964251">
    <property type="protein sequence ID" value="EDW83011.2"/>
    <property type="molecule type" value="Genomic_DNA"/>
</dbReference>
<evidence type="ECO:0000256" key="1">
    <source>
        <dbReference type="ARBA" id="ARBA00001947"/>
    </source>
</evidence>
<accession>B4NFE4</accession>
<dbReference type="InterPro" id="IPR000718">
    <property type="entry name" value="Peptidase_M13"/>
</dbReference>
<feature type="domain" description="Peptidase M13 C-terminal" evidence="9">
    <location>
        <begin position="434"/>
        <end position="638"/>
    </location>
</feature>
<evidence type="ECO:0000256" key="5">
    <source>
        <dbReference type="ARBA" id="ARBA00022723"/>
    </source>
</evidence>
<dbReference type="GO" id="GO:0016485">
    <property type="term" value="P:protein processing"/>
    <property type="evidence" value="ECO:0007669"/>
    <property type="project" value="TreeGrafter"/>
</dbReference>
<proteinExistence type="inferred from homology"/>
<dbReference type="PANTHER" id="PTHR11733">
    <property type="entry name" value="ZINC METALLOPROTEASE FAMILY M13 NEPRILYSIN-RELATED"/>
    <property type="match status" value="1"/>
</dbReference>
<gene>
    <name evidence="11" type="primary">Dwil\GK22542</name>
    <name evidence="11" type="ORF">Dwil_GK22542</name>
</gene>
<keyword evidence="6 11" id="KW-0378">Hydrolase</keyword>
<dbReference type="Gene3D" id="1.10.1380.10">
    <property type="entry name" value="Neutral endopeptidase , domain2"/>
    <property type="match status" value="1"/>
</dbReference>
<dbReference type="HOGENOM" id="CLU_006187_4_4_1"/>
<keyword evidence="4" id="KW-0645">Protease</keyword>
<organism evidence="11 12">
    <name type="scientific">Drosophila willistoni</name>
    <name type="common">Fruit fly</name>
    <dbReference type="NCBI Taxonomy" id="7260"/>
    <lineage>
        <taxon>Eukaryota</taxon>
        <taxon>Metazoa</taxon>
        <taxon>Ecdysozoa</taxon>
        <taxon>Arthropoda</taxon>
        <taxon>Hexapoda</taxon>
        <taxon>Insecta</taxon>
        <taxon>Pterygota</taxon>
        <taxon>Neoptera</taxon>
        <taxon>Endopterygota</taxon>
        <taxon>Diptera</taxon>
        <taxon>Brachycera</taxon>
        <taxon>Muscomorpha</taxon>
        <taxon>Ephydroidea</taxon>
        <taxon>Drosophilidae</taxon>
        <taxon>Drosophila</taxon>
        <taxon>Sophophora</taxon>
    </lineage>
</organism>
<reference evidence="11 12" key="1">
    <citation type="journal article" date="2007" name="Nature">
        <title>Evolution of genes and genomes on the Drosophila phylogeny.</title>
        <authorList>
            <consortium name="Drosophila 12 Genomes Consortium"/>
            <person name="Clark A.G."/>
            <person name="Eisen M.B."/>
            <person name="Smith D.R."/>
            <person name="Bergman C.M."/>
            <person name="Oliver B."/>
            <person name="Markow T.A."/>
            <person name="Kaufman T.C."/>
            <person name="Kellis M."/>
            <person name="Gelbart W."/>
            <person name="Iyer V.N."/>
            <person name="Pollard D.A."/>
            <person name="Sackton T.B."/>
            <person name="Larracuente A.M."/>
            <person name="Singh N.D."/>
            <person name="Abad J.P."/>
            <person name="Abt D.N."/>
            <person name="Adryan B."/>
            <person name="Aguade M."/>
            <person name="Akashi H."/>
            <person name="Anderson W.W."/>
            <person name="Aquadro C.F."/>
            <person name="Ardell D.H."/>
            <person name="Arguello R."/>
            <person name="Artieri C.G."/>
            <person name="Barbash D.A."/>
            <person name="Barker D."/>
            <person name="Barsanti P."/>
            <person name="Batterham P."/>
            <person name="Batzoglou S."/>
            <person name="Begun D."/>
            <person name="Bhutkar A."/>
            <person name="Blanco E."/>
            <person name="Bosak S.A."/>
            <person name="Bradley R.K."/>
            <person name="Brand A.D."/>
            <person name="Brent M.R."/>
            <person name="Brooks A.N."/>
            <person name="Brown R.H."/>
            <person name="Butlin R.K."/>
            <person name="Caggese C."/>
            <person name="Calvi B.R."/>
            <person name="Bernardo de Carvalho A."/>
            <person name="Caspi A."/>
            <person name="Castrezana S."/>
            <person name="Celniker S.E."/>
            <person name="Chang J.L."/>
            <person name="Chapple C."/>
            <person name="Chatterji S."/>
            <person name="Chinwalla A."/>
            <person name="Civetta A."/>
            <person name="Clifton S.W."/>
            <person name="Comeron J.M."/>
            <person name="Costello J.C."/>
            <person name="Coyne J.A."/>
            <person name="Daub J."/>
            <person name="David R.G."/>
            <person name="Delcher A.L."/>
            <person name="Delehaunty K."/>
            <person name="Do C.B."/>
            <person name="Ebling H."/>
            <person name="Edwards K."/>
            <person name="Eickbush T."/>
            <person name="Evans J.D."/>
            <person name="Filipski A."/>
            <person name="Findeiss S."/>
            <person name="Freyhult E."/>
            <person name="Fulton L."/>
            <person name="Fulton R."/>
            <person name="Garcia A.C."/>
            <person name="Gardiner A."/>
            <person name="Garfield D.A."/>
            <person name="Garvin B.E."/>
            <person name="Gibson G."/>
            <person name="Gilbert D."/>
            <person name="Gnerre S."/>
            <person name="Godfrey J."/>
            <person name="Good R."/>
            <person name="Gotea V."/>
            <person name="Gravely B."/>
            <person name="Greenberg A.J."/>
            <person name="Griffiths-Jones S."/>
            <person name="Gross S."/>
            <person name="Guigo R."/>
            <person name="Gustafson E.A."/>
            <person name="Haerty W."/>
            <person name="Hahn M.W."/>
            <person name="Halligan D.L."/>
            <person name="Halpern A.L."/>
            <person name="Halter G.M."/>
            <person name="Han M.V."/>
            <person name="Heger A."/>
            <person name="Hillier L."/>
            <person name="Hinrichs A.S."/>
            <person name="Holmes I."/>
            <person name="Hoskins R.A."/>
            <person name="Hubisz M.J."/>
            <person name="Hultmark D."/>
            <person name="Huntley M.A."/>
            <person name="Jaffe D.B."/>
            <person name="Jagadeeshan S."/>
            <person name="Jeck W.R."/>
            <person name="Johnson J."/>
            <person name="Jones C.D."/>
            <person name="Jordan W.C."/>
            <person name="Karpen G.H."/>
            <person name="Kataoka E."/>
            <person name="Keightley P.D."/>
            <person name="Kheradpour P."/>
            <person name="Kirkness E.F."/>
            <person name="Koerich L.B."/>
            <person name="Kristiansen K."/>
            <person name="Kudrna D."/>
            <person name="Kulathinal R.J."/>
            <person name="Kumar S."/>
            <person name="Kwok R."/>
            <person name="Lander E."/>
            <person name="Langley C.H."/>
            <person name="Lapoint R."/>
            <person name="Lazzaro B.P."/>
            <person name="Lee S.J."/>
            <person name="Levesque L."/>
            <person name="Li R."/>
            <person name="Lin C.F."/>
            <person name="Lin M.F."/>
            <person name="Lindblad-Toh K."/>
            <person name="Llopart A."/>
            <person name="Long M."/>
            <person name="Low L."/>
            <person name="Lozovsky E."/>
            <person name="Lu J."/>
            <person name="Luo M."/>
            <person name="Machado C.A."/>
            <person name="Makalowski W."/>
            <person name="Marzo M."/>
            <person name="Matsuda M."/>
            <person name="Matzkin L."/>
            <person name="McAllister B."/>
            <person name="McBride C.S."/>
            <person name="McKernan B."/>
            <person name="McKernan K."/>
            <person name="Mendez-Lago M."/>
            <person name="Minx P."/>
            <person name="Mollenhauer M.U."/>
            <person name="Montooth K."/>
            <person name="Mount S.M."/>
            <person name="Mu X."/>
            <person name="Myers E."/>
            <person name="Negre B."/>
            <person name="Newfeld S."/>
            <person name="Nielsen R."/>
            <person name="Noor M.A."/>
            <person name="O'Grady P."/>
            <person name="Pachter L."/>
            <person name="Papaceit M."/>
            <person name="Parisi M.J."/>
            <person name="Parisi M."/>
            <person name="Parts L."/>
            <person name="Pedersen J.S."/>
            <person name="Pesole G."/>
            <person name="Phillippy A.M."/>
            <person name="Ponting C.P."/>
            <person name="Pop M."/>
            <person name="Porcelli D."/>
            <person name="Powell J.R."/>
            <person name="Prohaska S."/>
            <person name="Pruitt K."/>
            <person name="Puig M."/>
            <person name="Quesneville H."/>
            <person name="Ram K.R."/>
            <person name="Rand D."/>
            <person name="Rasmussen M.D."/>
            <person name="Reed L.K."/>
            <person name="Reenan R."/>
            <person name="Reily A."/>
            <person name="Remington K.A."/>
            <person name="Rieger T.T."/>
            <person name="Ritchie M.G."/>
            <person name="Robin C."/>
            <person name="Rogers Y.H."/>
            <person name="Rohde C."/>
            <person name="Rozas J."/>
            <person name="Rubenfield M.J."/>
            <person name="Ruiz A."/>
            <person name="Russo S."/>
            <person name="Salzberg S.L."/>
            <person name="Sanchez-Gracia A."/>
            <person name="Saranga D.J."/>
            <person name="Sato H."/>
            <person name="Schaeffer S.W."/>
            <person name="Schatz M.C."/>
            <person name="Schlenke T."/>
            <person name="Schwartz R."/>
            <person name="Segarra C."/>
            <person name="Singh R.S."/>
            <person name="Sirot L."/>
            <person name="Sirota M."/>
            <person name="Sisneros N.B."/>
            <person name="Smith C.D."/>
            <person name="Smith T.F."/>
            <person name="Spieth J."/>
            <person name="Stage D.E."/>
            <person name="Stark A."/>
            <person name="Stephan W."/>
            <person name="Strausberg R.L."/>
            <person name="Strempel S."/>
            <person name="Sturgill D."/>
            <person name="Sutton G."/>
            <person name="Sutton G.G."/>
            <person name="Tao W."/>
            <person name="Teichmann S."/>
            <person name="Tobari Y.N."/>
            <person name="Tomimura Y."/>
            <person name="Tsolas J.M."/>
            <person name="Valente V.L."/>
            <person name="Venter E."/>
            <person name="Venter J.C."/>
            <person name="Vicario S."/>
            <person name="Vieira F.G."/>
            <person name="Vilella A.J."/>
            <person name="Villasante A."/>
            <person name="Walenz B."/>
            <person name="Wang J."/>
            <person name="Wasserman M."/>
            <person name="Watts T."/>
            <person name="Wilson D."/>
            <person name="Wilson R.K."/>
            <person name="Wing R.A."/>
            <person name="Wolfner M.F."/>
            <person name="Wong A."/>
            <person name="Wong G.K."/>
            <person name="Wu C.I."/>
            <person name="Wu G."/>
            <person name="Yamamoto D."/>
            <person name="Yang H.P."/>
            <person name="Yang S.P."/>
            <person name="Yorke J.A."/>
            <person name="Yoshida K."/>
            <person name="Zdobnov E."/>
            <person name="Zhang P."/>
            <person name="Zhang Y."/>
            <person name="Zimin A.V."/>
            <person name="Baldwin J."/>
            <person name="Abdouelleil A."/>
            <person name="Abdulkadir J."/>
            <person name="Abebe A."/>
            <person name="Abera B."/>
            <person name="Abreu J."/>
            <person name="Acer S.C."/>
            <person name="Aftuck L."/>
            <person name="Alexander A."/>
            <person name="An P."/>
            <person name="Anderson E."/>
            <person name="Anderson S."/>
            <person name="Arachi H."/>
            <person name="Azer M."/>
            <person name="Bachantsang P."/>
            <person name="Barry A."/>
            <person name="Bayul T."/>
            <person name="Berlin A."/>
            <person name="Bessette D."/>
            <person name="Bloom T."/>
            <person name="Blye J."/>
            <person name="Boguslavskiy L."/>
            <person name="Bonnet C."/>
            <person name="Boukhgalter B."/>
            <person name="Bourzgui I."/>
            <person name="Brown A."/>
            <person name="Cahill P."/>
            <person name="Channer S."/>
            <person name="Cheshatsang Y."/>
            <person name="Chuda L."/>
            <person name="Citroen M."/>
            <person name="Collymore A."/>
            <person name="Cooke P."/>
            <person name="Costello M."/>
            <person name="D'Aco K."/>
            <person name="Daza R."/>
            <person name="De Haan G."/>
            <person name="DeGray S."/>
            <person name="DeMaso C."/>
            <person name="Dhargay N."/>
            <person name="Dooley K."/>
            <person name="Dooley E."/>
            <person name="Doricent M."/>
            <person name="Dorje P."/>
            <person name="Dorjee K."/>
            <person name="Dupes A."/>
            <person name="Elong R."/>
            <person name="Falk J."/>
            <person name="Farina A."/>
            <person name="Faro S."/>
            <person name="Ferguson D."/>
            <person name="Fisher S."/>
            <person name="Foley C.D."/>
            <person name="Franke A."/>
            <person name="Friedrich D."/>
            <person name="Gadbois L."/>
            <person name="Gearin G."/>
            <person name="Gearin C.R."/>
            <person name="Giannoukos G."/>
            <person name="Goode T."/>
            <person name="Graham J."/>
            <person name="Grandbois E."/>
            <person name="Grewal S."/>
            <person name="Gyaltsen K."/>
            <person name="Hafez N."/>
            <person name="Hagos B."/>
            <person name="Hall J."/>
            <person name="Henson C."/>
            <person name="Hollinger A."/>
            <person name="Honan T."/>
            <person name="Huard M.D."/>
            <person name="Hughes L."/>
            <person name="Hurhula B."/>
            <person name="Husby M.E."/>
            <person name="Kamat A."/>
            <person name="Kanga B."/>
            <person name="Kashin S."/>
            <person name="Khazanovich D."/>
            <person name="Kisner P."/>
            <person name="Lance K."/>
            <person name="Lara M."/>
            <person name="Lee W."/>
            <person name="Lennon N."/>
            <person name="Letendre F."/>
            <person name="LeVine R."/>
            <person name="Lipovsky A."/>
            <person name="Liu X."/>
            <person name="Liu J."/>
            <person name="Liu S."/>
            <person name="Lokyitsang T."/>
            <person name="Lokyitsang Y."/>
            <person name="Lubonja R."/>
            <person name="Lui A."/>
            <person name="MacDonald P."/>
            <person name="Magnisalis V."/>
            <person name="Maru K."/>
            <person name="Matthews C."/>
            <person name="McCusker W."/>
            <person name="McDonough S."/>
            <person name="Mehta T."/>
            <person name="Meldrim J."/>
            <person name="Meneus L."/>
            <person name="Mihai O."/>
            <person name="Mihalev A."/>
            <person name="Mihova T."/>
            <person name="Mittelman R."/>
            <person name="Mlenga V."/>
            <person name="Montmayeur A."/>
            <person name="Mulrain L."/>
            <person name="Navidi A."/>
            <person name="Naylor J."/>
            <person name="Negash T."/>
            <person name="Nguyen T."/>
            <person name="Nguyen N."/>
            <person name="Nicol R."/>
            <person name="Norbu C."/>
            <person name="Norbu N."/>
            <person name="Novod N."/>
            <person name="O'Neill B."/>
            <person name="Osman S."/>
            <person name="Markiewicz E."/>
            <person name="Oyono O.L."/>
            <person name="Patti C."/>
            <person name="Phunkhang P."/>
            <person name="Pierre F."/>
            <person name="Priest M."/>
            <person name="Raghuraman S."/>
            <person name="Rege F."/>
            <person name="Reyes R."/>
            <person name="Rise C."/>
            <person name="Rogov P."/>
            <person name="Ross K."/>
            <person name="Ryan E."/>
            <person name="Settipalli S."/>
            <person name="Shea T."/>
            <person name="Sherpa N."/>
            <person name="Shi L."/>
            <person name="Shih D."/>
            <person name="Sparrow T."/>
            <person name="Spaulding J."/>
            <person name="Stalker J."/>
            <person name="Stange-Thomann N."/>
            <person name="Stavropoulos S."/>
            <person name="Stone C."/>
            <person name="Strader C."/>
            <person name="Tesfaye S."/>
            <person name="Thomson T."/>
            <person name="Thoulutsang Y."/>
            <person name="Thoulutsang D."/>
            <person name="Topham K."/>
            <person name="Topping I."/>
            <person name="Tsamla T."/>
            <person name="Vassiliev H."/>
            <person name="Vo A."/>
            <person name="Wangchuk T."/>
            <person name="Wangdi T."/>
            <person name="Weiand M."/>
            <person name="Wilkinson J."/>
            <person name="Wilson A."/>
            <person name="Yadav S."/>
            <person name="Young G."/>
            <person name="Yu Q."/>
            <person name="Zembek L."/>
            <person name="Zhong D."/>
            <person name="Zimmer A."/>
            <person name="Zwirko Z."/>
            <person name="Jaffe D.B."/>
            <person name="Alvarez P."/>
            <person name="Brockman W."/>
            <person name="Butler J."/>
            <person name="Chin C."/>
            <person name="Gnerre S."/>
            <person name="Grabherr M."/>
            <person name="Kleber M."/>
            <person name="Mauceli E."/>
            <person name="MacCallum I."/>
        </authorList>
    </citation>
    <scope>NUCLEOTIDE SEQUENCE [LARGE SCALE GENOMIC DNA]</scope>
    <source>
        <strain evidence="12">Tucson 14030-0811.24</strain>
    </source>
</reference>
<dbReference type="InParanoid" id="B4NFE4"/>
<evidence type="ECO:0000313" key="11">
    <source>
        <dbReference type="EMBL" id="EDW83011.2"/>
    </source>
</evidence>
<evidence type="ECO:0000256" key="2">
    <source>
        <dbReference type="ARBA" id="ARBA00004401"/>
    </source>
</evidence>
<dbReference type="FunCoup" id="B4NFE4">
    <property type="interactions" value="25"/>
</dbReference>
<dbReference type="InterPro" id="IPR018497">
    <property type="entry name" value="Peptidase_M13_C"/>
</dbReference>
<comment type="similarity">
    <text evidence="3">Belongs to the peptidase M13 family.</text>
</comment>
<sequence length="641" mass="74554">MRRMKSAEMHSYMDSSVQPCEDFYQYACGNYGSVTPATSESDRNLHQSLYAGYLRRVKQLLDEPKLSTDRPMETCIKYFHESCLNTTTRLDQRAHLLKVLKEFGGMPALEGSNWRESEFDAISMMGKLLRHYGKITLLGVEVGPDFLNSQINRLYLGQRKDLINIKDESAYLIREVLLRQRFLDILGLSPELAGKTAREIIEVEKELARGILDQQVERDPRARNRLAMLDALTETYGSSLNLTQFARIWLGYEYKLPVYEHVASYLWQLKKVLSTTPKRVLANYMLSSLLEDFEVGKSQDFCARQTAHLLPDVVDRLVYHQLEQRNPHIPGSLRALWKELKSAFEDMLRQPAMDWLEEETRTGMLDKLKDMSFQIAGAEPVDFDQRYGSLIISSADYFGNIQRLLALRALNLRENLQRPWNHNYYDYQIRSPIYMTEVNLVILPASYLQRFYFWHEVYPTALNYATWGFSLAHEIAHGFDDLNRMYDGKGNLRDWWTTAAVKEFDSRKECLKEKYSELRYNGAKLPRLETQAETIADNVGFRIAHMAYSKWLEQATLAKTMDTESLPELLQTPQQLFFLGLAQTMCSDILTERRQSRVISNVHPPEELRVFTIMVNSEEFSQAFECSSESKMNPQRKCLIY</sequence>
<dbReference type="eggNOG" id="KOG3624">
    <property type="taxonomic scope" value="Eukaryota"/>
</dbReference>
<dbReference type="GO" id="GO:0005886">
    <property type="term" value="C:plasma membrane"/>
    <property type="evidence" value="ECO:0007669"/>
    <property type="project" value="UniProtKB-SubCell"/>
</dbReference>